<dbReference type="InterPro" id="IPR013595">
    <property type="entry name" value="Pept_S33_TAP-like_C"/>
</dbReference>
<dbReference type="PANTHER" id="PTHR43248">
    <property type="entry name" value="2-SUCCINYL-6-HYDROXY-2,4-CYCLOHEXADIENE-1-CARBOXYLATE SYNTHASE"/>
    <property type="match status" value="1"/>
</dbReference>
<organism evidence="6 7">
    <name type="scientific">Saccharothrix syringae</name>
    <name type="common">Nocardiopsis syringae</name>
    <dbReference type="NCBI Taxonomy" id="103733"/>
    <lineage>
        <taxon>Bacteria</taxon>
        <taxon>Bacillati</taxon>
        <taxon>Actinomycetota</taxon>
        <taxon>Actinomycetes</taxon>
        <taxon>Pseudonocardiales</taxon>
        <taxon>Pseudonocardiaceae</taxon>
        <taxon>Saccharothrix</taxon>
    </lineage>
</organism>
<dbReference type="Gene3D" id="3.40.50.1820">
    <property type="entry name" value="alpha/beta hydrolase"/>
    <property type="match status" value="1"/>
</dbReference>
<dbReference type="Pfam" id="PF08386">
    <property type="entry name" value="Abhydrolase_4"/>
    <property type="match status" value="1"/>
</dbReference>
<protein>
    <submittedName>
        <fullName evidence="6">Alpha/beta hydrolase</fullName>
    </submittedName>
</protein>
<dbReference type="InterPro" id="IPR029058">
    <property type="entry name" value="AB_hydrolase_fold"/>
</dbReference>
<proteinExistence type="inferred from homology"/>
<dbReference type="AlphaFoldDB" id="A0A5Q0H1Q0"/>
<dbReference type="PANTHER" id="PTHR43248:SF29">
    <property type="entry name" value="TRIPEPTIDYL AMINOPEPTIDASE"/>
    <property type="match status" value="1"/>
</dbReference>
<dbReference type="GO" id="GO:0016787">
    <property type="term" value="F:hydrolase activity"/>
    <property type="evidence" value="ECO:0007669"/>
    <property type="project" value="UniProtKB-KW"/>
</dbReference>
<accession>A0A5Q0H1Q0</accession>
<dbReference type="InterPro" id="IPR000073">
    <property type="entry name" value="AB_hydrolase_1"/>
</dbReference>
<dbReference type="Pfam" id="PF00561">
    <property type="entry name" value="Abhydrolase_1"/>
    <property type="match status" value="1"/>
</dbReference>
<keyword evidence="3 6" id="KW-0378">Hydrolase</keyword>
<feature type="domain" description="AB hydrolase-1" evidence="4">
    <location>
        <begin position="126"/>
        <end position="311"/>
    </location>
</feature>
<reference evidence="7" key="1">
    <citation type="journal article" date="2021" name="Curr. Microbiol.">
        <title>Complete genome of nocamycin-producing strain Saccharothrix syringae NRRL B-16468 reveals the biosynthetic potential for secondary metabolites.</title>
        <authorList>
            <person name="Mo X."/>
            <person name="Yang S."/>
        </authorList>
    </citation>
    <scope>NUCLEOTIDE SEQUENCE [LARGE SCALE GENOMIC DNA]</scope>
    <source>
        <strain evidence="7">ATCC 51364 / DSM 43886 / JCM 6844 / KCTC 9398 / NBRC 14523 / NRRL B-16468 / INA 2240</strain>
    </source>
</reference>
<dbReference type="EMBL" id="CP034550">
    <property type="protein sequence ID" value="QFZ19592.1"/>
    <property type="molecule type" value="Genomic_DNA"/>
</dbReference>
<dbReference type="KEGG" id="ssyi:EKG83_21080"/>
<dbReference type="OrthoDB" id="4006962at2"/>
<evidence type="ECO:0000256" key="1">
    <source>
        <dbReference type="ARBA" id="ARBA00010088"/>
    </source>
</evidence>
<gene>
    <name evidence="6" type="ORF">EKG83_21080</name>
</gene>
<evidence type="ECO:0000259" key="4">
    <source>
        <dbReference type="Pfam" id="PF00561"/>
    </source>
</evidence>
<feature type="domain" description="Peptidase S33 tripeptidyl aminopeptidase-like C-terminal" evidence="5">
    <location>
        <begin position="400"/>
        <end position="494"/>
    </location>
</feature>
<dbReference type="Proteomes" id="UP000325787">
    <property type="component" value="Chromosome"/>
</dbReference>
<evidence type="ECO:0000313" key="7">
    <source>
        <dbReference type="Proteomes" id="UP000325787"/>
    </source>
</evidence>
<evidence type="ECO:0000259" key="5">
    <source>
        <dbReference type="Pfam" id="PF08386"/>
    </source>
</evidence>
<keyword evidence="2" id="KW-0732">Signal</keyword>
<evidence type="ECO:0000256" key="3">
    <source>
        <dbReference type="ARBA" id="ARBA00022801"/>
    </source>
</evidence>
<dbReference type="SUPFAM" id="SSF53474">
    <property type="entry name" value="alpha/beta-Hydrolases"/>
    <property type="match status" value="1"/>
</dbReference>
<sequence>MCQVRQRRFPRIRSHVGPARKYGLVARRLAPAPRPGHTARLCSRWGYVVRTLLVTALAASLLVVAPEAQAAIAWQPCPDQPTAECGAVTVPLDWANPHAPKVELAVSRVRATDPARRIGVVFVDAGGPGGSGAEFARAPYLSAGVRARFDVVGFDQLGTNGSSAIRCSSELMGRNPGDDPTDEAAFAALARHNLAVREDCRAGNPVFDHVDTARSARDLDAVREALGERRISFYGISYGTLLGQQYAELFGPRVRSMVLDGVIDHSADLRRFVLDRARAVEEAFGAFAAWCAADTACVLHGQDVHAAWERALAAADGTGLGQRNLVQWAFSEIRGGAWEGLASLIAEVGAARTDFEPNYDSLRYAVVCQDFALRFEDFDEYRALREAELRAAPTLRGTYLGHEEAATCVGYTDRPSNPPHRLDVDQAPPLLLLTSRYDVATPYEWARNARRQARGSHLVTFDGPGHGVYHANECTRTAADAHLLGTAPARDRTC</sequence>
<name>A0A5Q0H1Q0_SACSY</name>
<evidence type="ECO:0000313" key="6">
    <source>
        <dbReference type="EMBL" id="QFZ19592.1"/>
    </source>
</evidence>
<comment type="similarity">
    <text evidence="1">Belongs to the peptidase S33 family.</text>
</comment>
<evidence type="ECO:0000256" key="2">
    <source>
        <dbReference type="ARBA" id="ARBA00022729"/>
    </source>
</evidence>
<keyword evidence="7" id="KW-1185">Reference proteome</keyword>
<dbReference type="InterPro" id="IPR051601">
    <property type="entry name" value="Serine_prot/Carboxylest_S33"/>
</dbReference>